<dbReference type="Pfam" id="PF13649">
    <property type="entry name" value="Methyltransf_25"/>
    <property type="match status" value="1"/>
</dbReference>
<dbReference type="PANTHER" id="PTHR43464:SF19">
    <property type="entry name" value="UBIQUINONE BIOSYNTHESIS O-METHYLTRANSFERASE, MITOCHONDRIAL"/>
    <property type="match status" value="1"/>
</dbReference>
<evidence type="ECO:0000313" key="5">
    <source>
        <dbReference type="EMBL" id="GBD08866.1"/>
    </source>
</evidence>
<sequence>MTARYTDYDTFAWIYNKYWGTDSARRFLPVLESLLLPHLPSRARILDLCCGTGQLAQALAQRGYQVTGIDGSEEMIRLARINAPDVEFIVEDARTFSLPAVYHAVVSTYDSLNHIMSLEELSRVFRNVYACLQQGGLFLFDLNMEQGYKARWRGSFGMVEDDHVCVVRASFDEEERVGRTAITLFRLEDDVWRRYDVTLLQRCYSELEIRSALEATGFTDVQTFDAQNDLGWSREVGRVFFLGWKRMESSGG</sequence>
<keyword evidence="3" id="KW-0949">S-adenosyl-L-methionine</keyword>
<accession>A0A2H5Y5Z3</accession>
<dbReference type="InterPro" id="IPR029063">
    <property type="entry name" value="SAM-dependent_MTases_sf"/>
</dbReference>
<evidence type="ECO:0000256" key="1">
    <source>
        <dbReference type="ARBA" id="ARBA00022603"/>
    </source>
</evidence>
<dbReference type="PANTHER" id="PTHR43464">
    <property type="entry name" value="METHYLTRANSFERASE"/>
    <property type="match status" value="1"/>
</dbReference>
<evidence type="ECO:0000313" key="6">
    <source>
        <dbReference type="Proteomes" id="UP000236642"/>
    </source>
</evidence>
<dbReference type="InterPro" id="IPR041698">
    <property type="entry name" value="Methyltransf_25"/>
</dbReference>
<dbReference type="Proteomes" id="UP000236642">
    <property type="component" value="Unassembled WGS sequence"/>
</dbReference>
<reference evidence="6" key="1">
    <citation type="submission" date="2017-09" db="EMBL/GenBank/DDBJ databases">
        <title>Metaegenomics of thermophilic ammonia-oxidizing enrichment culture.</title>
        <authorList>
            <person name="Kato S."/>
            <person name="Suzuki K."/>
        </authorList>
    </citation>
    <scope>NUCLEOTIDE SEQUENCE [LARGE SCALE GENOMIC DNA]</scope>
</reference>
<organism evidence="5 6">
    <name type="scientific">Candidatus Thermoflexus japonica</name>
    <dbReference type="NCBI Taxonomy" id="2035417"/>
    <lineage>
        <taxon>Bacteria</taxon>
        <taxon>Bacillati</taxon>
        <taxon>Chloroflexota</taxon>
        <taxon>Thermoflexia</taxon>
        <taxon>Thermoflexales</taxon>
        <taxon>Thermoflexaceae</taxon>
        <taxon>Thermoflexus</taxon>
    </lineage>
</organism>
<evidence type="ECO:0000256" key="2">
    <source>
        <dbReference type="ARBA" id="ARBA00022679"/>
    </source>
</evidence>
<dbReference type="EC" id="2.1.1.235" evidence="5"/>
<dbReference type="SUPFAM" id="SSF53335">
    <property type="entry name" value="S-adenosyl-L-methionine-dependent methyltransferases"/>
    <property type="match status" value="1"/>
</dbReference>
<dbReference type="CDD" id="cd02440">
    <property type="entry name" value="AdoMet_MTases"/>
    <property type="match status" value="1"/>
</dbReference>
<dbReference type="GO" id="GO:0008168">
    <property type="term" value="F:methyltransferase activity"/>
    <property type="evidence" value="ECO:0007669"/>
    <property type="project" value="UniProtKB-KW"/>
</dbReference>
<dbReference type="AlphaFoldDB" id="A0A2H5Y5Z3"/>
<dbReference type="GO" id="GO:0032259">
    <property type="term" value="P:methylation"/>
    <property type="evidence" value="ECO:0007669"/>
    <property type="project" value="UniProtKB-KW"/>
</dbReference>
<comment type="caution">
    <text evidence="5">The sequence shown here is derived from an EMBL/GenBank/DDBJ whole genome shotgun (WGS) entry which is preliminary data.</text>
</comment>
<evidence type="ECO:0000256" key="3">
    <source>
        <dbReference type="ARBA" id="ARBA00022691"/>
    </source>
</evidence>
<name>A0A2H5Y5Z3_9CHLR</name>
<keyword evidence="2 5" id="KW-0808">Transferase</keyword>
<keyword evidence="1 5" id="KW-0489">Methyltransferase</keyword>
<gene>
    <name evidence="5" type="primary">tylM1</name>
    <name evidence="5" type="ORF">HRbin22_01109</name>
</gene>
<dbReference type="EMBL" id="BEHY01000019">
    <property type="protein sequence ID" value="GBD08866.1"/>
    <property type="molecule type" value="Genomic_DNA"/>
</dbReference>
<dbReference type="Gene3D" id="2.20.25.110">
    <property type="entry name" value="S-adenosyl-L-methionine-dependent methyltransferases"/>
    <property type="match status" value="1"/>
</dbReference>
<protein>
    <submittedName>
        <fullName evidence="5">dTDP-3-amino-3,6-dideoxy-alpha-D-glucopyranose N,N-dimethyltransferase</fullName>
        <ecNumber evidence="5">2.1.1.235</ecNumber>
    </submittedName>
</protein>
<evidence type="ECO:0000259" key="4">
    <source>
        <dbReference type="Pfam" id="PF13649"/>
    </source>
</evidence>
<dbReference type="Gene3D" id="3.40.50.150">
    <property type="entry name" value="Vaccinia Virus protein VP39"/>
    <property type="match status" value="1"/>
</dbReference>
<feature type="domain" description="Methyltransferase" evidence="4">
    <location>
        <begin position="45"/>
        <end position="136"/>
    </location>
</feature>
<proteinExistence type="predicted"/>